<dbReference type="Proteomes" id="UP001375539">
    <property type="component" value="Unassembled WGS sequence"/>
</dbReference>
<gene>
    <name evidence="1" type="ORF">WKI58_25555</name>
</gene>
<protein>
    <submittedName>
        <fullName evidence="1">GYD domain-containing protein</fullName>
    </submittedName>
</protein>
<name>A0ACC6QNC2_9ACTN</name>
<evidence type="ECO:0000313" key="1">
    <source>
        <dbReference type="EMBL" id="MEJ8659854.1"/>
    </source>
</evidence>
<comment type="caution">
    <text evidence="1">The sequence shown here is derived from an EMBL/GenBank/DDBJ whole genome shotgun (WGS) entry which is preliminary data.</text>
</comment>
<keyword evidence="2" id="KW-1185">Reference proteome</keyword>
<evidence type="ECO:0000313" key="2">
    <source>
        <dbReference type="Proteomes" id="UP001375539"/>
    </source>
</evidence>
<organism evidence="1 2">
    <name type="scientific">Streptomyces pratisoli</name>
    <dbReference type="NCBI Taxonomy" id="3139917"/>
    <lineage>
        <taxon>Bacteria</taxon>
        <taxon>Bacillati</taxon>
        <taxon>Actinomycetota</taxon>
        <taxon>Actinomycetes</taxon>
        <taxon>Kitasatosporales</taxon>
        <taxon>Streptomycetaceae</taxon>
        <taxon>Streptomyces</taxon>
    </lineage>
</organism>
<accession>A0ACC6QNC2</accession>
<dbReference type="EMBL" id="JBBKAI010000002">
    <property type="protein sequence ID" value="MEJ8659854.1"/>
    <property type="molecule type" value="Genomic_DNA"/>
</dbReference>
<sequence length="106" mass="11188">MPKYLIQASYSAEGTKGLLAEGGTGRREAVVRTLASCGGTLEWMYFAFGDDDLYIVADMPDDVSMAATSIAVRATGAIRSRAVPLLSPEDIDAATRKAVDFRAPGA</sequence>
<proteinExistence type="predicted"/>
<reference evidence="1" key="1">
    <citation type="submission" date="2024-03" db="EMBL/GenBank/DDBJ databases">
        <title>Novel Streptomyces species of biotechnological and ecological value are a feature of Machair soil.</title>
        <authorList>
            <person name="Prole J.R."/>
            <person name="Goodfellow M."/>
            <person name="Allenby N."/>
            <person name="Ward A.C."/>
        </authorList>
    </citation>
    <scope>NUCLEOTIDE SEQUENCE</scope>
    <source>
        <strain evidence="1">MS1.AVA.4</strain>
    </source>
</reference>